<keyword evidence="3" id="KW-1185">Reference proteome</keyword>
<sequence>MDELKDNKEIPFKVIAKESSSRPCDAAEGKARDSGILDCSATSHDEGPTSSTNHLYIKSSLAEILSYNARNSTVVKLITKALQWRKIGTRGRRRKDQGALNLRNAPFAGNPEWQFLTYETSSDDDGDSSQKKTLLSRVSVLRQRPEAFFGDTGTEYQKKGQSRLRWDVWSL</sequence>
<comment type="caution">
    <text evidence="2">The sequence shown here is derived from an EMBL/GenBank/DDBJ whole genome shotgun (WGS) entry which is preliminary data.</text>
</comment>
<dbReference type="Proteomes" id="UP000299102">
    <property type="component" value="Unassembled WGS sequence"/>
</dbReference>
<name>A0A4C1X0N9_EUMVA</name>
<gene>
    <name evidence="2" type="ORF">EVAR_42705_1</name>
</gene>
<proteinExistence type="predicted"/>
<dbReference type="EMBL" id="BGZK01000694">
    <property type="protein sequence ID" value="GBP56512.1"/>
    <property type="molecule type" value="Genomic_DNA"/>
</dbReference>
<accession>A0A4C1X0N9</accession>
<protein>
    <submittedName>
        <fullName evidence="2">Uncharacterized protein</fullName>
    </submittedName>
</protein>
<reference evidence="2 3" key="1">
    <citation type="journal article" date="2019" name="Commun. Biol.">
        <title>The bagworm genome reveals a unique fibroin gene that provides high tensile strength.</title>
        <authorList>
            <person name="Kono N."/>
            <person name="Nakamura H."/>
            <person name="Ohtoshi R."/>
            <person name="Tomita M."/>
            <person name="Numata K."/>
            <person name="Arakawa K."/>
        </authorList>
    </citation>
    <scope>NUCLEOTIDE SEQUENCE [LARGE SCALE GENOMIC DNA]</scope>
</reference>
<feature type="region of interest" description="Disordered" evidence="1">
    <location>
        <begin position="20"/>
        <end position="52"/>
    </location>
</feature>
<organism evidence="2 3">
    <name type="scientific">Eumeta variegata</name>
    <name type="common">Bagworm moth</name>
    <name type="synonym">Eumeta japonica</name>
    <dbReference type="NCBI Taxonomy" id="151549"/>
    <lineage>
        <taxon>Eukaryota</taxon>
        <taxon>Metazoa</taxon>
        <taxon>Ecdysozoa</taxon>
        <taxon>Arthropoda</taxon>
        <taxon>Hexapoda</taxon>
        <taxon>Insecta</taxon>
        <taxon>Pterygota</taxon>
        <taxon>Neoptera</taxon>
        <taxon>Endopterygota</taxon>
        <taxon>Lepidoptera</taxon>
        <taxon>Glossata</taxon>
        <taxon>Ditrysia</taxon>
        <taxon>Tineoidea</taxon>
        <taxon>Psychidae</taxon>
        <taxon>Oiketicinae</taxon>
        <taxon>Eumeta</taxon>
    </lineage>
</organism>
<evidence type="ECO:0000313" key="2">
    <source>
        <dbReference type="EMBL" id="GBP56512.1"/>
    </source>
</evidence>
<dbReference type="AlphaFoldDB" id="A0A4C1X0N9"/>
<evidence type="ECO:0000313" key="3">
    <source>
        <dbReference type="Proteomes" id="UP000299102"/>
    </source>
</evidence>
<evidence type="ECO:0000256" key="1">
    <source>
        <dbReference type="SAM" id="MobiDB-lite"/>
    </source>
</evidence>
<feature type="compositionally biased region" description="Basic and acidic residues" evidence="1">
    <location>
        <begin position="20"/>
        <end position="35"/>
    </location>
</feature>